<dbReference type="PaxDb" id="2850-Phatr21791"/>
<evidence type="ECO:0000256" key="4">
    <source>
        <dbReference type="ARBA" id="ARBA00022833"/>
    </source>
</evidence>
<dbReference type="SMART" id="SM00105">
    <property type="entry name" value="ArfGap"/>
    <property type="match status" value="1"/>
</dbReference>
<keyword evidence="4" id="KW-0862">Zinc</keyword>
<proteinExistence type="predicted"/>
<dbReference type="Proteomes" id="UP000000759">
    <property type="component" value="Chromosome 14"/>
</dbReference>
<dbReference type="InterPro" id="IPR051718">
    <property type="entry name" value="ARF_GTPase-activating"/>
</dbReference>
<dbReference type="RefSeq" id="XP_002182055.1">
    <property type="nucleotide sequence ID" value="XM_002182019.1"/>
</dbReference>
<evidence type="ECO:0000256" key="3">
    <source>
        <dbReference type="ARBA" id="ARBA00022771"/>
    </source>
</evidence>
<feature type="non-terminal residue" evidence="8">
    <location>
        <position position="208"/>
    </location>
</feature>
<feature type="compositionally biased region" description="Polar residues" evidence="6">
    <location>
        <begin position="181"/>
        <end position="194"/>
    </location>
</feature>
<keyword evidence="1" id="KW-0343">GTPase activation</keyword>
<dbReference type="PANTHER" id="PTHR45705">
    <property type="entry name" value="FI20236P1"/>
    <property type="match status" value="1"/>
</dbReference>
<dbReference type="PANTHER" id="PTHR45705:SF1">
    <property type="entry name" value="FI20236P1"/>
    <property type="match status" value="1"/>
</dbReference>
<dbReference type="GO" id="GO:0005737">
    <property type="term" value="C:cytoplasm"/>
    <property type="evidence" value="ECO:0007669"/>
    <property type="project" value="TreeGrafter"/>
</dbReference>
<dbReference type="STRING" id="556484.B7G4D3"/>
<keyword evidence="3 5" id="KW-0863">Zinc-finger</keyword>
<dbReference type="OrthoDB" id="983479at2759"/>
<dbReference type="Gene3D" id="1.10.220.150">
    <property type="entry name" value="Arf GTPase activating protein"/>
    <property type="match status" value="1"/>
</dbReference>
<dbReference type="GeneID" id="7202836"/>
<gene>
    <name evidence="8" type="ORF">PHATRDRAFT_21791</name>
</gene>
<name>B7G4D3_PHATC</name>
<feature type="domain" description="Arf-GAP" evidence="7">
    <location>
        <begin position="8"/>
        <end position="134"/>
    </location>
</feature>
<dbReference type="FunFam" id="1.10.220.150:FF:000009">
    <property type="entry name" value="stromal membrane-associated protein 1 isoform X1"/>
    <property type="match status" value="1"/>
</dbReference>
<dbReference type="InterPro" id="IPR038508">
    <property type="entry name" value="ArfGAP_dom_sf"/>
</dbReference>
<organism evidence="8 9">
    <name type="scientific">Phaeodactylum tricornutum (strain CCAP 1055/1)</name>
    <dbReference type="NCBI Taxonomy" id="556484"/>
    <lineage>
        <taxon>Eukaryota</taxon>
        <taxon>Sar</taxon>
        <taxon>Stramenopiles</taxon>
        <taxon>Ochrophyta</taxon>
        <taxon>Bacillariophyta</taxon>
        <taxon>Bacillariophyceae</taxon>
        <taxon>Bacillariophycidae</taxon>
        <taxon>Naviculales</taxon>
        <taxon>Phaeodactylaceae</taxon>
        <taxon>Phaeodactylum</taxon>
    </lineage>
</organism>
<dbReference type="SUPFAM" id="SSF57863">
    <property type="entry name" value="ArfGap/RecO-like zinc finger"/>
    <property type="match status" value="1"/>
</dbReference>
<evidence type="ECO:0000256" key="5">
    <source>
        <dbReference type="PROSITE-ProRule" id="PRU00288"/>
    </source>
</evidence>
<dbReference type="Pfam" id="PF01412">
    <property type="entry name" value="ArfGap"/>
    <property type="match status" value="1"/>
</dbReference>
<reference evidence="9" key="2">
    <citation type="submission" date="2008-08" db="EMBL/GenBank/DDBJ databases">
        <authorList>
            <consortium name="Diatom Consortium"/>
            <person name="Grigoriev I."/>
            <person name="Grimwood J."/>
            <person name="Kuo A."/>
            <person name="Otillar R.P."/>
            <person name="Salamov A."/>
            <person name="Detter J.C."/>
            <person name="Lindquist E."/>
            <person name="Shapiro H."/>
            <person name="Lucas S."/>
            <person name="Glavina del Rio T."/>
            <person name="Pitluck S."/>
            <person name="Rokhsar D."/>
            <person name="Bowler C."/>
        </authorList>
    </citation>
    <scope>GENOME REANNOTATION</scope>
    <source>
        <strain evidence="9">CCAP 1055/1</strain>
    </source>
</reference>
<dbReference type="PRINTS" id="PR00405">
    <property type="entry name" value="REVINTRACTNG"/>
</dbReference>
<sequence length="208" mass="22655">MADQKIMKKRLKELMNRPENQVCSDCPERQPRWASLIVPPPGAPPGSLPMGAFCCLECSGSHRRLGVHISFVRSINLDSWKEKEVMSMENGGNAKVNAVFEANLARSGAAKPTNLADGPTRERFIRDKYERRKYYDAAAFGNLPTPSPTANRTSTSAPSSAVGPPSEAARQRMEARRLKKSQSAFTADTQSHAIANTAPPKRATSSVG</sequence>
<evidence type="ECO:0000259" key="7">
    <source>
        <dbReference type="PROSITE" id="PS50115"/>
    </source>
</evidence>
<evidence type="ECO:0000313" key="9">
    <source>
        <dbReference type="Proteomes" id="UP000000759"/>
    </source>
</evidence>
<evidence type="ECO:0000313" key="8">
    <source>
        <dbReference type="EMBL" id="EEC46595.1"/>
    </source>
</evidence>
<dbReference type="InterPro" id="IPR001164">
    <property type="entry name" value="ArfGAP_dom"/>
</dbReference>
<dbReference type="GO" id="GO:0005096">
    <property type="term" value="F:GTPase activator activity"/>
    <property type="evidence" value="ECO:0007669"/>
    <property type="project" value="UniProtKB-KW"/>
</dbReference>
<evidence type="ECO:0000256" key="2">
    <source>
        <dbReference type="ARBA" id="ARBA00022723"/>
    </source>
</evidence>
<dbReference type="InterPro" id="IPR037278">
    <property type="entry name" value="ARFGAP/RecO"/>
</dbReference>
<dbReference type="PROSITE" id="PS50115">
    <property type="entry name" value="ARFGAP"/>
    <property type="match status" value="1"/>
</dbReference>
<dbReference type="AlphaFoldDB" id="B7G4D3"/>
<feature type="region of interest" description="Disordered" evidence="6">
    <location>
        <begin position="140"/>
        <end position="208"/>
    </location>
</feature>
<accession>B7G4D3</accession>
<dbReference type="eggNOG" id="KOG0703">
    <property type="taxonomic scope" value="Eukaryota"/>
</dbReference>
<dbReference type="InParanoid" id="B7G4D3"/>
<reference evidence="8 9" key="1">
    <citation type="journal article" date="2008" name="Nature">
        <title>The Phaeodactylum genome reveals the evolutionary history of diatom genomes.</title>
        <authorList>
            <person name="Bowler C."/>
            <person name="Allen A.E."/>
            <person name="Badger J.H."/>
            <person name="Grimwood J."/>
            <person name="Jabbari K."/>
            <person name="Kuo A."/>
            <person name="Maheswari U."/>
            <person name="Martens C."/>
            <person name="Maumus F."/>
            <person name="Otillar R.P."/>
            <person name="Rayko E."/>
            <person name="Salamov A."/>
            <person name="Vandepoele K."/>
            <person name="Beszteri B."/>
            <person name="Gruber A."/>
            <person name="Heijde M."/>
            <person name="Katinka M."/>
            <person name="Mock T."/>
            <person name="Valentin K."/>
            <person name="Verret F."/>
            <person name="Berges J.A."/>
            <person name="Brownlee C."/>
            <person name="Cadoret J.P."/>
            <person name="Chiovitti A."/>
            <person name="Choi C.J."/>
            <person name="Coesel S."/>
            <person name="De Martino A."/>
            <person name="Detter J.C."/>
            <person name="Durkin C."/>
            <person name="Falciatore A."/>
            <person name="Fournet J."/>
            <person name="Haruta M."/>
            <person name="Huysman M.J."/>
            <person name="Jenkins B.D."/>
            <person name="Jiroutova K."/>
            <person name="Jorgensen R.E."/>
            <person name="Joubert Y."/>
            <person name="Kaplan A."/>
            <person name="Kroger N."/>
            <person name="Kroth P.G."/>
            <person name="La Roche J."/>
            <person name="Lindquist E."/>
            <person name="Lommer M."/>
            <person name="Martin-Jezequel V."/>
            <person name="Lopez P.J."/>
            <person name="Lucas S."/>
            <person name="Mangogna M."/>
            <person name="McGinnis K."/>
            <person name="Medlin L.K."/>
            <person name="Montsant A."/>
            <person name="Oudot-Le Secq M.P."/>
            <person name="Napoli C."/>
            <person name="Obornik M."/>
            <person name="Parker M.S."/>
            <person name="Petit J.L."/>
            <person name="Porcel B.M."/>
            <person name="Poulsen N."/>
            <person name="Robison M."/>
            <person name="Rychlewski L."/>
            <person name="Rynearson T.A."/>
            <person name="Schmutz J."/>
            <person name="Shapiro H."/>
            <person name="Siaut M."/>
            <person name="Stanley M."/>
            <person name="Sussman M.R."/>
            <person name="Taylor A.R."/>
            <person name="Vardi A."/>
            <person name="von Dassow P."/>
            <person name="Vyverman W."/>
            <person name="Willis A."/>
            <person name="Wyrwicz L.S."/>
            <person name="Rokhsar D.S."/>
            <person name="Weissenbach J."/>
            <person name="Armbrust E.V."/>
            <person name="Green B.R."/>
            <person name="Van de Peer Y."/>
            <person name="Grigoriev I.V."/>
        </authorList>
    </citation>
    <scope>NUCLEOTIDE SEQUENCE [LARGE SCALE GENOMIC DNA]</scope>
    <source>
        <strain evidence="8 9">CCAP 1055/1</strain>
    </source>
</reference>
<dbReference type="CDD" id="cd08204">
    <property type="entry name" value="ArfGap"/>
    <property type="match status" value="1"/>
</dbReference>
<dbReference type="EMBL" id="CM000616">
    <property type="protein sequence ID" value="EEC46595.1"/>
    <property type="molecule type" value="Genomic_DNA"/>
</dbReference>
<evidence type="ECO:0000256" key="6">
    <source>
        <dbReference type="SAM" id="MobiDB-lite"/>
    </source>
</evidence>
<keyword evidence="2" id="KW-0479">Metal-binding</keyword>
<evidence type="ECO:0000256" key="1">
    <source>
        <dbReference type="ARBA" id="ARBA00022468"/>
    </source>
</evidence>
<dbReference type="KEGG" id="pti:PHATRDRAFT_21791"/>
<protein>
    <recommendedName>
        <fullName evidence="7">Arf-GAP domain-containing protein</fullName>
    </recommendedName>
</protein>
<dbReference type="HOGENOM" id="CLU_445843_0_0_1"/>
<keyword evidence="9" id="KW-1185">Reference proteome</keyword>
<feature type="compositionally biased region" description="Polar residues" evidence="6">
    <location>
        <begin position="148"/>
        <end position="159"/>
    </location>
</feature>
<dbReference type="GO" id="GO:0008270">
    <property type="term" value="F:zinc ion binding"/>
    <property type="evidence" value="ECO:0007669"/>
    <property type="project" value="UniProtKB-KW"/>
</dbReference>